<evidence type="ECO:0000256" key="3">
    <source>
        <dbReference type="ARBA" id="ARBA00022840"/>
    </source>
</evidence>
<keyword evidence="7 9" id="KW-0505">Motor protein</keyword>
<protein>
    <submittedName>
        <fullName evidence="13">Heavy polypeptide skeletal muscle</fullName>
    </submittedName>
</protein>
<comment type="similarity">
    <text evidence="1 9">Belongs to the TRAFAC class myosin-kinesin ATPase superfamily. Myosin family.</text>
</comment>
<dbReference type="GO" id="GO:0016020">
    <property type="term" value="C:membrane"/>
    <property type="evidence" value="ECO:0007669"/>
    <property type="project" value="TreeGrafter"/>
</dbReference>
<feature type="domain" description="Myosin N-terminal SH3-like" evidence="12">
    <location>
        <begin position="33"/>
        <end position="83"/>
    </location>
</feature>
<gene>
    <name evidence="13" type="ORF">ROHU_030711</name>
</gene>
<keyword evidence="8 9" id="KW-0009">Actin-binding</keyword>
<feature type="domain" description="Myosin motor" evidence="11">
    <location>
        <begin position="87"/>
        <end position="386"/>
    </location>
</feature>
<dbReference type="InterPro" id="IPR036961">
    <property type="entry name" value="Kinesin_motor_dom_sf"/>
</dbReference>
<feature type="region of interest" description="Disordered" evidence="10">
    <location>
        <begin position="290"/>
        <end position="309"/>
    </location>
</feature>
<dbReference type="GO" id="GO:0005516">
    <property type="term" value="F:calmodulin binding"/>
    <property type="evidence" value="ECO:0007669"/>
    <property type="project" value="UniProtKB-KW"/>
</dbReference>
<dbReference type="GO" id="GO:0000146">
    <property type="term" value="F:microfilament motor activity"/>
    <property type="evidence" value="ECO:0007669"/>
    <property type="project" value="TreeGrafter"/>
</dbReference>
<comment type="caution">
    <text evidence="13">The sequence shown here is derived from an EMBL/GenBank/DDBJ whole genome shotgun (WGS) entry which is preliminary data.</text>
</comment>
<dbReference type="STRING" id="84645.A0A498LRL7"/>
<dbReference type="AlphaFoldDB" id="A0A498LRL7"/>
<evidence type="ECO:0000313" key="14">
    <source>
        <dbReference type="Proteomes" id="UP000290572"/>
    </source>
</evidence>
<dbReference type="Proteomes" id="UP000290572">
    <property type="component" value="Unassembled WGS sequence"/>
</dbReference>
<dbReference type="Pfam" id="PF02736">
    <property type="entry name" value="Myosin_N"/>
    <property type="match status" value="1"/>
</dbReference>
<dbReference type="GO" id="GO:0005737">
    <property type="term" value="C:cytoplasm"/>
    <property type="evidence" value="ECO:0007669"/>
    <property type="project" value="TreeGrafter"/>
</dbReference>
<name>A0A498LRL7_LABRO</name>
<dbReference type="PANTHER" id="PTHR13140:SF857">
    <property type="entry name" value="MYOSIN-11"/>
    <property type="match status" value="1"/>
</dbReference>
<evidence type="ECO:0000256" key="9">
    <source>
        <dbReference type="PROSITE-ProRule" id="PRU00782"/>
    </source>
</evidence>
<dbReference type="GO" id="GO:0005524">
    <property type="term" value="F:ATP binding"/>
    <property type="evidence" value="ECO:0007669"/>
    <property type="project" value="UniProtKB-UniRule"/>
</dbReference>
<evidence type="ECO:0000259" key="12">
    <source>
        <dbReference type="PROSITE" id="PS51844"/>
    </source>
</evidence>
<dbReference type="InterPro" id="IPR008989">
    <property type="entry name" value="Myosin_S1_N"/>
</dbReference>
<evidence type="ECO:0000256" key="8">
    <source>
        <dbReference type="ARBA" id="ARBA00023203"/>
    </source>
</evidence>
<evidence type="ECO:0000256" key="1">
    <source>
        <dbReference type="ARBA" id="ARBA00008314"/>
    </source>
</evidence>
<dbReference type="PROSITE" id="PS51844">
    <property type="entry name" value="SH3_LIKE"/>
    <property type="match status" value="1"/>
</dbReference>
<dbReference type="InterPro" id="IPR001609">
    <property type="entry name" value="Myosin_head_motor_dom-like"/>
</dbReference>
<dbReference type="PANTHER" id="PTHR13140">
    <property type="entry name" value="MYOSIN"/>
    <property type="match status" value="1"/>
</dbReference>
<evidence type="ECO:0000259" key="11">
    <source>
        <dbReference type="PROSITE" id="PS51456"/>
    </source>
</evidence>
<dbReference type="SUPFAM" id="SSF52540">
    <property type="entry name" value="P-loop containing nucleoside triphosphate hydrolases"/>
    <property type="match status" value="1"/>
</dbReference>
<keyword evidence="14" id="KW-1185">Reference proteome</keyword>
<comment type="caution">
    <text evidence="9">Lacks conserved residue(s) required for the propagation of feature annotation.</text>
</comment>
<dbReference type="GO" id="GO:0048731">
    <property type="term" value="P:system development"/>
    <property type="evidence" value="ECO:0007669"/>
    <property type="project" value="UniProtKB-ARBA"/>
</dbReference>
<dbReference type="EMBL" id="QBIY01013204">
    <property type="protein sequence ID" value="RXN10352.1"/>
    <property type="molecule type" value="Genomic_DNA"/>
</dbReference>
<reference evidence="13 14" key="1">
    <citation type="submission" date="2018-03" db="EMBL/GenBank/DDBJ databases">
        <title>Draft genome sequence of Rohu Carp (Labeo rohita).</title>
        <authorList>
            <person name="Das P."/>
            <person name="Kushwaha B."/>
            <person name="Joshi C.G."/>
            <person name="Kumar D."/>
            <person name="Nagpure N.S."/>
            <person name="Sahoo L."/>
            <person name="Das S.P."/>
            <person name="Bit A."/>
            <person name="Patnaik S."/>
            <person name="Meher P.K."/>
            <person name="Jayasankar P."/>
            <person name="Koringa P.G."/>
            <person name="Patel N.V."/>
            <person name="Hinsu A.T."/>
            <person name="Kumar R."/>
            <person name="Pandey M."/>
            <person name="Agarwal S."/>
            <person name="Srivastava S."/>
            <person name="Singh M."/>
            <person name="Iquebal M.A."/>
            <person name="Jaiswal S."/>
            <person name="Angadi U.B."/>
            <person name="Kumar N."/>
            <person name="Raza M."/>
            <person name="Shah T.M."/>
            <person name="Rai A."/>
            <person name="Jena J.K."/>
        </authorList>
    </citation>
    <scope>NUCLEOTIDE SEQUENCE [LARGE SCALE GENOMIC DNA]</scope>
    <source>
        <strain evidence="13">DASCIFA01</strain>
        <tissue evidence="13">Testis</tissue>
    </source>
</reference>
<sequence length="386" mass="43848">MSTDAEMAVYGKAAIYLRKPEKERIEAQNKPFDAKSACYVVDDKELYVKGTIKSKDGGKVTVIVNDTKEERVAKEDDVHPMNPPKFDKIEDMAMMTHLNEPSVLYNLKERYAAWMIYTYSGLFCATVNPYKWLPVYDPEVVAAYRGKKRMEAPPHIFSVSDNAYQFMLTDRENQSVLITGESGAGKTVNTKRVIQYFATVAVQGDKKKEQTAGKMQGSLEDQIIAANPLLEAYGNAKTVRNDNSSRFAAMMAEELKKEQDTSAHLERMKKNLEVTVKDLQHRLDEAENLAMKGGKKQLQKLESRTEEDKKNLNRLQDLVDKLQLKVKAYKRQSEEAEEQANTHLSKLRKVQHELEEAEERADIAESQVNKLRAKSRDAGKSKEAAE</sequence>
<accession>A0A498LRL7</accession>
<keyword evidence="15" id="KW-1267">Proteomics identification</keyword>
<dbReference type="GO" id="GO:0051015">
    <property type="term" value="F:actin filament binding"/>
    <property type="evidence" value="ECO:0007669"/>
    <property type="project" value="InterPro"/>
</dbReference>
<evidence type="ECO:0000256" key="2">
    <source>
        <dbReference type="ARBA" id="ARBA00022741"/>
    </source>
</evidence>
<keyword evidence="2 9" id="KW-0547">Nucleotide-binding</keyword>
<dbReference type="InterPro" id="IPR027417">
    <property type="entry name" value="P-loop_NTPase"/>
</dbReference>
<evidence type="ECO:0000313" key="13">
    <source>
        <dbReference type="EMBL" id="RXN10352.1"/>
    </source>
</evidence>
<feature type="binding site" evidence="9">
    <location>
        <begin position="180"/>
        <end position="187"/>
    </location>
    <ligand>
        <name>ATP</name>
        <dbReference type="ChEBI" id="CHEBI:30616"/>
    </ligand>
</feature>
<dbReference type="Gene3D" id="3.40.850.10">
    <property type="entry name" value="Kinesin motor domain"/>
    <property type="match status" value="1"/>
</dbReference>
<evidence type="ECO:0000256" key="7">
    <source>
        <dbReference type="ARBA" id="ARBA00023175"/>
    </source>
</evidence>
<keyword evidence="5" id="KW-0175">Coiled coil</keyword>
<dbReference type="FunFam" id="3.40.850.10:FF:000101">
    <property type="entry name" value="Slow myosin heavy chain 2"/>
    <property type="match status" value="1"/>
</dbReference>
<evidence type="ECO:0000256" key="6">
    <source>
        <dbReference type="ARBA" id="ARBA00023123"/>
    </source>
</evidence>
<dbReference type="GO" id="GO:0016459">
    <property type="term" value="C:myosin complex"/>
    <property type="evidence" value="ECO:0007669"/>
    <property type="project" value="UniProtKB-KW"/>
</dbReference>
<organism evidence="13 14">
    <name type="scientific">Labeo rohita</name>
    <name type="common">Indian major carp</name>
    <name type="synonym">Cyprinus rohita</name>
    <dbReference type="NCBI Taxonomy" id="84645"/>
    <lineage>
        <taxon>Eukaryota</taxon>
        <taxon>Metazoa</taxon>
        <taxon>Chordata</taxon>
        <taxon>Craniata</taxon>
        <taxon>Vertebrata</taxon>
        <taxon>Euteleostomi</taxon>
        <taxon>Actinopterygii</taxon>
        <taxon>Neopterygii</taxon>
        <taxon>Teleostei</taxon>
        <taxon>Ostariophysi</taxon>
        <taxon>Cypriniformes</taxon>
        <taxon>Cyprinidae</taxon>
        <taxon>Labeoninae</taxon>
        <taxon>Labeonini</taxon>
        <taxon>Labeo</taxon>
    </lineage>
</organism>
<evidence type="ECO:0000256" key="5">
    <source>
        <dbReference type="ARBA" id="ARBA00023054"/>
    </source>
</evidence>
<dbReference type="GO" id="GO:0007015">
    <property type="term" value="P:actin filament organization"/>
    <property type="evidence" value="ECO:0007669"/>
    <property type="project" value="TreeGrafter"/>
</dbReference>
<feature type="compositionally biased region" description="Basic and acidic residues" evidence="10">
    <location>
        <begin position="374"/>
        <end position="386"/>
    </location>
</feature>
<dbReference type="FunFam" id="2.30.30.360:FF:000001">
    <property type="entry name" value="Myosin heavy chain"/>
    <property type="match status" value="1"/>
</dbReference>
<proteinExistence type="evidence at protein level"/>
<keyword evidence="4" id="KW-0112">Calmodulin-binding</keyword>
<dbReference type="Pfam" id="PF00063">
    <property type="entry name" value="Myosin_head"/>
    <property type="match status" value="1"/>
</dbReference>
<keyword evidence="3 9" id="KW-0067">ATP-binding</keyword>
<evidence type="ECO:0000256" key="10">
    <source>
        <dbReference type="SAM" id="MobiDB-lite"/>
    </source>
</evidence>
<dbReference type="SMART" id="SM00242">
    <property type="entry name" value="MYSc"/>
    <property type="match status" value="1"/>
</dbReference>
<dbReference type="PROSITE" id="PS51456">
    <property type="entry name" value="MYOSIN_MOTOR"/>
    <property type="match status" value="1"/>
</dbReference>
<evidence type="ECO:0000256" key="4">
    <source>
        <dbReference type="ARBA" id="ARBA00022860"/>
    </source>
</evidence>
<keyword evidence="6 9" id="KW-0518">Myosin</keyword>
<dbReference type="Gene3D" id="6.10.250.2420">
    <property type="match status" value="1"/>
</dbReference>
<dbReference type="PRINTS" id="PR00193">
    <property type="entry name" value="MYOSINHEAVY"/>
</dbReference>
<dbReference type="Gene3D" id="2.30.30.360">
    <property type="entry name" value="Myosin S1 fragment, N-terminal"/>
    <property type="match status" value="1"/>
</dbReference>
<feature type="region of interest" description="Disordered" evidence="10">
    <location>
        <begin position="333"/>
        <end position="386"/>
    </location>
</feature>
<evidence type="ECO:0007829" key="15">
    <source>
        <dbReference type="PeptideAtlas" id="A0A498LRL7"/>
    </source>
</evidence>
<dbReference type="InterPro" id="IPR004009">
    <property type="entry name" value="SH3_Myosin"/>
</dbReference>
<feature type="compositionally biased region" description="Basic and acidic residues" evidence="10">
    <location>
        <begin position="299"/>
        <end position="309"/>
    </location>
</feature>